<dbReference type="Gene3D" id="3.40.630.30">
    <property type="match status" value="1"/>
</dbReference>
<dbReference type="EMBL" id="JAGQHR010000208">
    <property type="protein sequence ID" value="MCA9727657.1"/>
    <property type="molecule type" value="Genomic_DNA"/>
</dbReference>
<dbReference type="GO" id="GO:0016747">
    <property type="term" value="F:acyltransferase activity, transferring groups other than amino-acyl groups"/>
    <property type="evidence" value="ECO:0007669"/>
    <property type="project" value="InterPro"/>
</dbReference>
<reference evidence="2" key="1">
    <citation type="submission" date="2020-04" db="EMBL/GenBank/DDBJ databases">
        <authorList>
            <person name="Zhang T."/>
        </authorList>
    </citation>
    <scope>NUCLEOTIDE SEQUENCE</scope>
    <source>
        <strain evidence="2">HKST-UBA01</strain>
    </source>
</reference>
<organism evidence="2 3">
    <name type="scientific">Eiseniibacteriota bacterium</name>
    <dbReference type="NCBI Taxonomy" id="2212470"/>
    <lineage>
        <taxon>Bacteria</taxon>
        <taxon>Candidatus Eiseniibacteriota</taxon>
    </lineage>
</organism>
<gene>
    <name evidence="2" type="ORF">KC729_08235</name>
</gene>
<dbReference type="Proteomes" id="UP000697710">
    <property type="component" value="Unassembled WGS sequence"/>
</dbReference>
<dbReference type="Pfam" id="PF00583">
    <property type="entry name" value="Acetyltransf_1"/>
    <property type="match status" value="1"/>
</dbReference>
<accession>A0A956LZU5</accession>
<evidence type="ECO:0000313" key="2">
    <source>
        <dbReference type="EMBL" id="MCA9727657.1"/>
    </source>
</evidence>
<feature type="domain" description="N-acetyltransferase" evidence="1">
    <location>
        <begin position="12"/>
        <end position="174"/>
    </location>
</feature>
<dbReference type="AlphaFoldDB" id="A0A956LZU5"/>
<dbReference type="InterPro" id="IPR016181">
    <property type="entry name" value="Acyl_CoA_acyltransferase"/>
</dbReference>
<dbReference type="SUPFAM" id="SSF55729">
    <property type="entry name" value="Acyl-CoA N-acyltransferases (Nat)"/>
    <property type="match status" value="1"/>
</dbReference>
<protein>
    <submittedName>
        <fullName evidence="2">GNAT family N-acetyltransferase</fullName>
    </submittedName>
</protein>
<dbReference type="PROSITE" id="PS51186">
    <property type="entry name" value="GNAT"/>
    <property type="match status" value="1"/>
</dbReference>
<dbReference type="InterPro" id="IPR000182">
    <property type="entry name" value="GNAT_dom"/>
</dbReference>
<proteinExistence type="predicted"/>
<reference evidence="2" key="2">
    <citation type="journal article" date="2021" name="Microbiome">
        <title>Successional dynamics and alternative stable states in a saline activated sludge microbial community over 9 years.</title>
        <authorList>
            <person name="Wang Y."/>
            <person name="Ye J."/>
            <person name="Ju F."/>
            <person name="Liu L."/>
            <person name="Boyd J.A."/>
            <person name="Deng Y."/>
            <person name="Parks D.H."/>
            <person name="Jiang X."/>
            <person name="Yin X."/>
            <person name="Woodcroft B.J."/>
            <person name="Tyson G.W."/>
            <person name="Hugenholtz P."/>
            <person name="Polz M.F."/>
            <person name="Zhang T."/>
        </authorList>
    </citation>
    <scope>NUCLEOTIDE SEQUENCE</scope>
    <source>
        <strain evidence="2">HKST-UBA01</strain>
    </source>
</reference>
<evidence type="ECO:0000313" key="3">
    <source>
        <dbReference type="Proteomes" id="UP000697710"/>
    </source>
</evidence>
<evidence type="ECO:0000259" key="1">
    <source>
        <dbReference type="PROSITE" id="PS51186"/>
    </source>
</evidence>
<comment type="caution">
    <text evidence="2">The sequence shown here is derived from an EMBL/GenBank/DDBJ whole genome shotgun (WGS) entry which is preliminary data.</text>
</comment>
<sequence length="192" mass="21644">MAFEALKDGTHVQLREPHVQDVERIRDFFLSLPAEDRRYLRFDLTREDAIRSLIRQAEEGPAYRVLALMDDKVVGHGVLDTLPDSWQRHIGEIRVVVAREQRGKWLGAHLIGHLVRKAEARGLQKAVVRLADPQIGGRKICDRLGFAVDGVLPGYFMDLDGQAHALVVMSCPLDQVSVSLHDFYAADDWPDG</sequence>
<name>A0A956LZU5_UNCEI</name>